<sequence length="133" mass="15245">MRRGFKYLWAIPATLLGAMFVPLAWCSGGKVEVIEGALEIYGGVPTLWLRLCRANAMTIGHVILGRDKAALQLTRAHEHVHIKQYEAWGAFFIPAYFLSSLVAWLRSRHPYYDNYFEQEAFEKTAKPCKRVQN</sequence>
<gene>
    <name evidence="2" type="ORF">D0433_07970</name>
</gene>
<evidence type="ECO:0000313" key="3">
    <source>
        <dbReference type="Proteomes" id="UP000266389"/>
    </source>
</evidence>
<feature type="transmembrane region" description="Helical" evidence="1">
    <location>
        <begin position="87"/>
        <end position="105"/>
    </location>
</feature>
<keyword evidence="1" id="KW-0812">Transmembrane</keyword>
<evidence type="ECO:0000313" key="2">
    <source>
        <dbReference type="EMBL" id="RFM24026.1"/>
    </source>
</evidence>
<comment type="caution">
    <text evidence="2">The sequence shown here is derived from an EMBL/GenBank/DDBJ whole genome shotgun (WGS) entry which is preliminary data.</text>
</comment>
<keyword evidence="1" id="KW-1133">Transmembrane helix</keyword>
<name>A0A395LZU2_9BACT</name>
<dbReference type="AlphaFoldDB" id="A0A395LZU2"/>
<accession>A0A395LZU2</accession>
<reference evidence="2 3" key="1">
    <citation type="journal article" date="2011" name="ISME J.">
        <title>Community ecology of hot spring cyanobacterial mats: predominant populations and their functional potential.</title>
        <authorList>
            <person name="Klatt C.G."/>
            <person name="Wood J.M."/>
            <person name="Rusch D.B."/>
            <person name="Bateson M.M."/>
            <person name="Hamamura N."/>
            <person name="Heidelberg J.F."/>
            <person name="Grossman A.R."/>
            <person name="Bhaya D."/>
            <person name="Cohan F.M."/>
            <person name="Kuhl M."/>
            <person name="Bryant D.A."/>
            <person name="Ward D.M."/>
        </authorList>
    </citation>
    <scope>NUCLEOTIDE SEQUENCE [LARGE SCALE GENOMIC DNA]</scope>
    <source>
        <strain evidence="2">OS</strain>
    </source>
</reference>
<evidence type="ECO:0000256" key="1">
    <source>
        <dbReference type="SAM" id="Phobius"/>
    </source>
</evidence>
<dbReference type="Proteomes" id="UP000266389">
    <property type="component" value="Unassembled WGS sequence"/>
</dbReference>
<organism evidence="2 3">
    <name type="scientific">Candidatus Thermochlorobacter aerophilus</name>
    <dbReference type="NCBI Taxonomy" id="1868324"/>
    <lineage>
        <taxon>Bacteria</taxon>
        <taxon>Pseudomonadati</taxon>
        <taxon>Chlorobiota</taxon>
        <taxon>Chlorobiia</taxon>
        <taxon>Chlorobiales</taxon>
        <taxon>Candidatus Thermochlorobacteriaceae</taxon>
        <taxon>Candidatus Thermochlorobacter</taxon>
    </lineage>
</organism>
<keyword evidence="1" id="KW-0472">Membrane</keyword>
<evidence type="ECO:0008006" key="4">
    <source>
        <dbReference type="Google" id="ProtNLM"/>
    </source>
</evidence>
<proteinExistence type="predicted"/>
<dbReference type="EMBL" id="PHFL01000049">
    <property type="protein sequence ID" value="RFM24026.1"/>
    <property type="molecule type" value="Genomic_DNA"/>
</dbReference>
<protein>
    <recommendedName>
        <fullName evidence="4">Signal peptide prediction</fullName>
    </recommendedName>
</protein>